<dbReference type="Gene3D" id="3.30.2020.30">
    <property type="match status" value="1"/>
</dbReference>
<dbReference type="PANTHER" id="PTHR35303">
    <property type="entry name" value="OS02G0197800 PROTEIN"/>
    <property type="match status" value="1"/>
</dbReference>
<evidence type="ECO:0000256" key="2">
    <source>
        <dbReference type="ARBA" id="ARBA00023004"/>
    </source>
</evidence>
<dbReference type="Pfam" id="PF06155">
    <property type="entry name" value="GBBH-like_N"/>
    <property type="match status" value="1"/>
</dbReference>
<protein>
    <recommendedName>
        <fullName evidence="3">Gamma-butyrobetaine hydroxylase-like N-terminal domain-containing protein</fullName>
    </recommendedName>
</protein>
<reference evidence="4 5" key="1">
    <citation type="submission" date="2013-12" db="EMBL/GenBank/DDBJ databases">
        <authorList>
            <person name="Stott M."/>
        </authorList>
    </citation>
    <scope>NUCLEOTIDE SEQUENCE [LARGE SCALE GENOMIC DNA]</scope>
    <source>
        <strain evidence="4 5">K22</strain>
    </source>
</reference>
<accession>A0A0B6WSU8</accession>
<dbReference type="GO" id="GO:0046872">
    <property type="term" value="F:metal ion binding"/>
    <property type="evidence" value="ECO:0007669"/>
    <property type="project" value="UniProtKB-KW"/>
</dbReference>
<sequence>MEGTAMDNRQAFEPREIVQEDDANLRITWADGQICRYRAPQLRRMCPCAQCVNEWTGERILRAEAVSDDLTIKDIQLVGRYALSFRWSDGHEAGIYSFRYLRQLCDAGATDEVSEKDGGTDAA</sequence>
<feature type="domain" description="Gamma-butyrobetaine hydroxylase-like N-terminal" evidence="3">
    <location>
        <begin position="19"/>
        <end position="102"/>
    </location>
</feature>
<evidence type="ECO:0000259" key="3">
    <source>
        <dbReference type="Pfam" id="PF06155"/>
    </source>
</evidence>
<gene>
    <name evidence="4" type="ORF">PYK22_00063</name>
</gene>
<evidence type="ECO:0000313" key="5">
    <source>
        <dbReference type="Proteomes" id="UP000031518"/>
    </source>
</evidence>
<organism evidence="4 5">
    <name type="scientific">Pyrinomonas methylaliphatogenes</name>
    <dbReference type="NCBI Taxonomy" id="454194"/>
    <lineage>
        <taxon>Bacteria</taxon>
        <taxon>Pseudomonadati</taxon>
        <taxon>Acidobacteriota</taxon>
        <taxon>Blastocatellia</taxon>
        <taxon>Blastocatellales</taxon>
        <taxon>Pyrinomonadaceae</taxon>
        <taxon>Pyrinomonas</taxon>
    </lineage>
</organism>
<keyword evidence="1" id="KW-0479">Metal-binding</keyword>
<name>A0A0B6WSU8_9BACT</name>
<dbReference type="InterPro" id="IPR010376">
    <property type="entry name" value="GBBH-like_N"/>
</dbReference>
<reference evidence="4 5" key="2">
    <citation type="submission" date="2015-01" db="EMBL/GenBank/DDBJ databases">
        <title>Complete genome sequence of Pyrinomonas methylaliphatogenes type strain K22T.</title>
        <authorList>
            <person name="Lee K.C.Y."/>
            <person name="Power J.F."/>
            <person name="Dunfield P.F."/>
            <person name="Morgan X.C."/>
            <person name="Huttenhower C."/>
            <person name="Stott M.B."/>
        </authorList>
    </citation>
    <scope>NUCLEOTIDE SEQUENCE [LARGE SCALE GENOMIC DNA]</scope>
    <source>
        <strain evidence="4 5">K22</strain>
    </source>
</reference>
<dbReference type="Proteomes" id="UP000031518">
    <property type="component" value="Unassembled WGS sequence"/>
</dbReference>
<dbReference type="AlphaFoldDB" id="A0A0B6WSU8"/>
<proteinExistence type="predicted"/>
<dbReference type="EMBL" id="CBXV010000001">
    <property type="protein sequence ID" value="CDM64071.1"/>
    <property type="molecule type" value="Genomic_DNA"/>
</dbReference>
<keyword evidence="5" id="KW-1185">Reference proteome</keyword>
<evidence type="ECO:0000256" key="1">
    <source>
        <dbReference type="ARBA" id="ARBA00022723"/>
    </source>
</evidence>
<keyword evidence="2" id="KW-0408">Iron</keyword>
<evidence type="ECO:0000313" key="4">
    <source>
        <dbReference type="EMBL" id="CDM64071.1"/>
    </source>
</evidence>
<dbReference type="STRING" id="454194.PYK22_00063"/>
<dbReference type="InterPro" id="IPR038492">
    <property type="entry name" value="GBBH-like_N_sf"/>
</dbReference>